<protein>
    <submittedName>
        <fullName evidence="1">Uncharacterized protein</fullName>
    </submittedName>
</protein>
<reference evidence="1" key="1">
    <citation type="submission" date="2019-08" db="EMBL/GenBank/DDBJ databases">
        <authorList>
            <person name="Kucharzyk K."/>
            <person name="Murdoch R.W."/>
            <person name="Higgins S."/>
            <person name="Loffler F."/>
        </authorList>
    </citation>
    <scope>NUCLEOTIDE SEQUENCE</scope>
</reference>
<proteinExistence type="predicted"/>
<organism evidence="1">
    <name type="scientific">bioreactor metagenome</name>
    <dbReference type="NCBI Taxonomy" id="1076179"/>
    <lineage>
        <taxon>unclassified sequences</taxon>
        <taxon>metagenomes</taxon>
        <taxon>ecological metagenomes</taxon>
    </lineage>
</organism>
<dbReference type="EMBL" id="VSSQ01113221">
    <property type="protein sequence ID" value="MPN49722.1"/>
    <property type="molecule type" value="Genomic_DNA"/>
</dbReference>
<sequence>MIVTPPNIYNAADIERNLFVSEVKRIVNFAALADNQIDILYGELKSICEELRIDIFRLLDEENEQYK</sequence>
<gene>
    <name evidence="1" type="ORF">SDC9_197344</name>
</gene>
<dbReference type="AlphaFoldDB" id="A0A645IFW8"/>
<name>A0A645IFW8_9ZZZZ</name>
<accession>A0A645IFW8</accession>
<evidence type="ECO:0000313" key="1">
    <source>
        <dbReference type="EMBL" id="MPN49722.1"/>
    </source>
</evidence>
<comment type="caution">
    <text evidence="1">The sequence shown here is derived from an EMBL/GenBank/DDBJ whole genome shotgun (WGS) entry which is preliminary data.</text>
</comment>